<keyword evidence="5 9" id="KW-0808">Transferase</keyword>
<dbReference type="FunFam" id="3.20.20.70:FF:000018">
    <property type="entry name" value="Probable transaldolase"/>
    <property type="match status" value="1"/>
</dbReference>
<evidence type="ECO:0000256" key="5">
    <source>
        <dbReference type="ARBA" id="ARBA00022679"/>
    </source>
</evidence>
<dbReference type="PANTHER" id="PTHR10683:SF40">
    <property type="entry name" value="FRUCTOSE-6-PHOSPHATE ALDOLASE 1-RELATED"/>
    <property type="match status" value="1"/>
</dbReference>
<dbReference type="InterPro" id="IPR001585">
    <property type="entry name" value="TAL/FSA"/>
</dbReference>
<dbReference type="GO" id="GO:0005737">
    <property type="term" value="C:cytoplasm"/>
    <property type="evidence" value="ECO:0007669"/>
    <property type="project" value="UniProtKB-SubCell"/>
</dbReference>
<dbReference type="Gene3D" id="3.20.20.70">
    <property type="entry name" value="Aldolase class I"/>
    <property type="match status" value="1"/>
</dbReference>
<dbReference type="HAMAP" id="MF_00494">
    <property type="entry name" value="Transaldolase_3b"/>
    <property type="match status" value="1"/>
</dbReference>
<dbReference type="AlphaFoldDB" id="A0A660SMK3"/>
<dbReference type="PROSITE" id="PS01054">
    <property type="entry name" value="TRANSALDOLASE_1"/>
    <property type="match status" value="1"/>
</dbReference>
<evidence type="ECO:0000256" key="4">
    <source>
        <dbReference type="ARBA" id="ARBA00022490"/>
    </source>
</evidence>
<dbReference type="InterPro" id="IPR004731">
    <property type="entry name" value="Transaldolase_3B/F6P_aldolase"/>
</dbReference>
<dbReference type="PANTHER" id="PTHR10683">
    <property type="entry name" value="TRANSALDOLASE"/>
    <property type="match status" value="1"/>
</dbReference>
<dbReference type="Pfam" id="PF00923">
    <property type="entry name" value="TAL_FSA"/>
    <property type="match status" value="1"/>
</dbReference>
<accession>A0A660SMK3</accession>
<feature type="active site" description="Schiff-base intermediate with substrate" evidence="9">
    <location>
        <position position="83"/>
    </location>
</feature>
<keyword evidence="7 9" id="KW-0704">Schiff base</keyword>
<dbReference type="Proteomes" id="UP000268469">
    <property type="component" value="Unassembled WGS sequence"/>
</dbReference>
<comment type="function">
    <text evidence="9">Transaldolase is important for the balance of metabolites in the pentose-phosphate pathway.</text>
</comment>
<comment type="similarity">
    <text evidence="3 9">Belongs to the transaldolase family. Type 3B subfamily.</text>
</comment>
<dbReference type="GO" id="GO:0006098">
    <property type="term" value="P:pentose-phosphate shunt"/>
    <property type="evidence" value="ECO:0007669"/>
    <property type="project" value="UniProtKB-UniRule"/>
</dbReference>
<dbReference type="EMBL" id="QNBE01000011">
    <property type="protein sequence ID" value="RKX71346.1"/>
    <property type="molecule type" value="Genomic_DNA"/>
</dbReference>
<proteinExistence type="inferred from homology"/>
<dbReference type="NCBIfam" id="TIGR00875">
    <property type="entry name" value="fsa_talC_mipB"/>
    <property type="match status" value="1"/>
</dbReference>
<gene>
    <name evidence="10" type="primary">fsa</name>
    <name evidence="9" type="synonym">tal</name>
    <name evidence="10" type="ORF">DRP53_01910</name>
</gene>
<comment type="catalytic activity">
    <reaction evidence="8 9">
        <text>D-sedoheptulose 7-phosphate + D-glyceraldehyde 3-phosphate = D-erythrose 4-phosphate + beta-D-fructose 6-phosphate</text>
        <dbReference type="Rhea" id="RHEA:17053"/>
        <dbReference type="ChEBI" id="CHEBI:16897"/>
        <dbReference type="ChEBI" id="CHEBI:57483"/>
        <dbReference type="ChEBI" id="CHEBI:57634"/>
        <dbReference type="ChEBI" id="CHEBI:59776"/>
        <dbReference type="EC" id="2.2.1.2"/>
    </reaction>
</comment>
<dbReference type="CDD" id="cd00956">
    <property type="entry name" value="Transaldolase_FSA"/>
    <property type="match status" value="1"/>
</dbReference>
<evidence type="ECO:0000313" key="10">
    <source>
        <dbReference type="EMBL" id="RKX71346.1"/>
    </source>
</evidence>
<dbReference type="UniPathway" id="UPA00115">
    <property type="reaction ID" value="UER00414"/>
</dbReference>
<organism evidence="10 11">
    <name type="scientific">candidate division WOR-3 bacterium</name>
    <dbReference type="NCBI Taxonomy" id="2052148"/>
    <lineage>
        <taxon>Bacteria</taxon>
        <taxon>Bacteria division WOR-3</taxon>
    </lineage>
</organism>
<keyword evidence="6 9" id="KW-0570">Pentose shunt</keyword>
<dbReference type="InterPro" id="IPR013785">
    <property type="entry name" value="Aldolase_TIM"/>
</dbReference>
<evidence type="ECO:0000256" key="2">
    <source>
        <dbReference type="ARBA" id="ARBA00004857"/>
    </source>
</evidence>
<dbReference type="EC" id="2.2.1.2" evidence="9"/>
<evidence type="ECO:0000256" key="9">
    <source>
        <dbReference type="HAMAP-Rule" id="MF_00494"/>
    </source>
</evidence>
<evidence type="ECO:0000256" key="6">
    <source>
        <dbReference type="ARBA" id="ARBA00023126"/>
    </source>
</evidence>
<comment type="subcellular location">
    <subcellularLocation>
        <location evidence="1 9">Cytoplasm</location>
    </subcellularLocation>
</comment>
<evidence type="ECO:0000256" key="3">
    <source>
        <dbReference type="ARBA" id="ARBA00005740"/>
    </source>
</evidence>
<sequence>MDLYLDTASIKEIEEIASWGILDGVTTNPTLMSKEKGDYRKILRRICDIVQGPVSAEVIATDHEGMVVEAKDLAKISEHIVIKIPCTVEGIRATRRLSTDGIRVNMTLVFSLNQALLAAKAGASYISPFVGRLDDRGEEGLRLIEDIVTLIHNYDFPTRIIFASVRHPYHVREAALIGADIATIPYKVFKLLITHPLTDLGLERFLSDWKKR</sequence>
<dbReference type="PROSITE" id="PS00958">
    <property type="entry name" value="TRANSALDOLASE_2"/>
    <property type="match status" value="1"/>
</dbReference>
<evidence type="ECO:0000256" key="1">
    <source>
        <dbReference type="ARBA" id="ARBA00004496"/>
    </source>
</evidence>
<dbReference type="GO" id="GO:0016832">
    <property type="term" value="F:aldehyde-lyase activity"/>
    <property type="evidence" value="ECO:0007669"/>
    <property type="project" value="InterPro"/>
</dbReference>
<dbReference type="GO" id="GO:0005975">
    <property type="term" value="P:carbohydrate metabolic process"/>
    <property type="evidence" value="ECO:0007669"/>
    <property type="project" value="InterPro"/>
</dbReference>
<evidence type="ECO:0000313" key="11">
    <source>
        <dbReference type="Proteomes" id="UP000268469"/>
    </source>
</evidence>
<comment type="caution">
    <text evidence="10">The sequence shown here is derived from an EMBL/GenBank/DDBJ whole genome shotgun (WGS) entry which is preliminary data.</text>
</comment>
<reference evidence="10 11" key="1">
    <citation type="submission" date="2018-06" db="EMBL/GenBank/DDBJ databases">
        <title>Extensive metabolic versatility and redundancy in microbially diverse, dynamic hydrothermal sediments.</title>
        <authorList>
            <person name="Dombrowski N."/>
            <person name="Teske A."/>
            <person name="Baker B.J."/>
        </authorList>
    </citation>
    <scope>NUCLEOTIDE SEQUENCE [LARGE SCALE GENOMIC DNA]</scope>
    <source>
        <strain evidence="10">B36_G15</strain>
    </source>
</reference>
<name>A0A660SMK3_UNCW3</name>
<dbReference type="GO" id="GO:0004801">
    <property type="term" value="F:transaldolase activity"/>
    <property type="evidence" value="ECO:0007669"/>
    <property type="project" value="UniProtKB-UniRule"/>
</dbReference>
<evidence type="ECO:0000256" key="8">
    <source>
        <dbReference type="ARBA" id="ARBA00048810"/>
    </source>
</evidence>
<dbReference type="InterPro" id="IPR018225">
    <property type="entry name" value="Transaldolase_AS"/>
</dbReference>
<evidence type="ECO:0000256" key="7">
    <source>
        <dbReference type="ARBA" id="ARBA00023270"/>
    </source>
</evidence>
<protein>
    <recommendedName>
        <fullName evidence="9">Probable transaldolase</fullName>
        <ecNumber evidence="9">2.2.1.2</ecNumber>
    </recommendedName>
</protein>
<dbReference type="SUPFAM" id="SSF51569">
    <property type="entry name" value="Aldolase"/>
    <property type="match status" value="1"/>
</dbReference>
<dbReference type="InterPro" id="IPR022999">
    <property type="entry name" value="Transaldolase_3B"/>
</dbReference>
<comment type="pathway">
    <text evidence="2 9">Carbohydrate degradation; pentose phosphate pathway; D-glyceraldehyde 3-phosphate and beta-D-fructose 6-phosphate from D-ribose 5-phosphate and D-xylulose 5-phosphate (non-oxidative stage): step 2/3.</text>
</comment>
<keyword evidence="4 9" id="KW-0963">Cytoplasm</keyword>
<dbReference type="InterPro" id="IPR033919">
    <property type="entry name" value="TSA/FSA_arc/bac"/>
</dbReference>